<gene>
    <name evidence="4" type="primary">LOC114828312</name>
</gene>
<dbReference type="AlphaFoldDB" id="A0AAJ7SFK7"/>
<accession>A0AAJ7SFK7</accession>
<dbReference type="PANTHER" id="PTHR19290:SF167">
    <property type="entry name" value="PROTEIN DIMMED"/>
    <property type="match status" value="1"/>
</dbReference>
<feature type="domain" description="BHLH" evidence="2">
    <location>
        <begin position="125"/>
        <end position="177"/>
    </location>
</feature>
<dbReference type="GO" id="GO:0005634">
    <property type="term" value="C:nucleus"/>
    <property type="evidence" value="ECO:0007669"/>
    <property type="project" value="TreeGrafter"/>
</dbReference>
<dbReference type="SUPFAM" id="SSF47459">
    <property type="entry name" value="HLH, helix-loop-helix DNA-binding domain"/>
    <property type="match status" value="1"/>
</dbReference>
<dbReference type="GO" id="GO:0061564">
    <property type="term" value="P:axon development"/>
    <property type="evidence" value="ECO:0007669"/>
    <property type="project" value="TreeGrafter"/>
</dbReference>
<evidence type="ECO:0000313" key="3">
    <source>
        <dbReference type="Proteomes" id="UP000694867"/>
    </source>
</evidence>
<keyword evidence="3" id="KW-1185">Reference proteome</keyword>
<feature type="compositionally biased region" description="Low complexity" evidence="1">
    <location>
        <begin position="77"/>
        <end position="86"/>
    </location>
</feature>
<proteinExistence type="predicted"/>
<evidence type="ECO:0000313" key="4">
    <source>
        <dbReference type="RefSeq" id="XP_028967777.1"/>
    </source>
</evidence>
<dbReference type="PROSITE" id="PS50888">
    <property type="entry name" value="BHLH"/>
    <property type="match status" value="1"/>
</dbReference>
<feature type="compositionally biased region" description="Basic and acidic residues" evidence="1">
    <location>
        <begin position="35"/>
        <end position="47"/>
    </location>
</feature>
<name>A0AAJ7SFK7_9ACAR</name>
<dbReference type="InterPro" id="IPR036638">
    <property type="entry name" value="HLH_DNA-bd_sf"/>
</dbReference>
<reference evidence="4" key="1">
    <citation type="submission" date="2025-08" db="UniProtKB">
        <authorList>
            <consortium name="RefSeq"/>
        </authorList>
    </citation>
    <scope>IDENTIFICATION</scope>
</reference>
<dbReference type="KEGG" id="goe:114828312"/>
<dbReference type="PANTHER" id="PTHR19290">
    <property type="entry name" value="BASIC HELIX-LOOP-HELIX PROTEIN NEUROGENIN-RELATED"/>
    <property type="match status" value="1"/>
</dbReference>
<protein>
    <submittedName>
        <fullName evidence="4">Neurogenic differentiation factor 1-like</fullName>
    </submittedName>
</protein>
<dbReference type="RefSeq" id="XP_028967777.1">
    <property type="nucleotide sequence ID" value="XM_029111944.1"/>
</dbReference>
<dbReference type="Gene3D" id="4.10.280.10">
    <property type="entry name" value="Helix-loop-helix DNA-binding domain"/>
    <property type="match status" value="1"/>
</dbReference>
<dbReference type="GO" id="GO:0000981">
    <property type="term" value="F:DNA-binding transcription factor activity, RNA polymerase II-specific"/>
    <property type="evidence" value="ECO:0007669"/>
    <property type="project" value="TreeGrafter"/>
</dbReference>
<dbReference type="Pfam" id="PF00010">
    <property type="entry name" value="HLH"/>
    <property type="match status" value="1"/>
</dbReference>
<dbReference type="SMART" id="SM00353">
    <property type="entry name" value="HLH"/>
    <property type="match status" value="1"/>
</dbReference>
<dbReference type="GeneID" id="114828312"/>
<feature type="compositionally biased region" description="Low complexity" evidence="1">
    <location>
        <begin position="49"/>
        <end position="60"/>
    </location>
</feature>
<dbReference type="GO" id="GO:0046983">
    <property type="term" value="F:protein dimerization activity"/>
    <property type="evidence" value="ECO:0007669"/>
    <property type="project" value="InterPro"/>
</dbReference>
<evidence type="ECO:0000256" key="1">
    <source>
        <dbReference type="SAM" id="MobiDB-lite"/>
    </source>
</evidence>
<dbReference type="InterPro" id="IPR050359">
    <property type="entry name" value="bHLH_transcription_factors"/>
</dbReference>
<dbReference type="CDD" id="cd19712">
    <property type="entry name" value="bHLH_TS_dimmed_like"/>
    <property type="match status" value="1"/>
</dbReference>
<dbReference type="GO" id="GO:0070888">
    <property type="term" value="F:E-box binding"/>
    <property type="evidence" value="ECO:0007669"/>
    <property type="project" value="TreeGrafter"/>
</dbReference>
<feature type="compositionally biased region" description="Low complexity" evidence="1">
    <location>
        <begin position="99"/>
        <end position="110"/>
    </location>
</feature>
<dbReference type="GO" id="GO:0007423">
    <property type="term" value="P:sensory organ development"/>
    <property type="evidence" value="ECO:0007669"/>
    <property type="project" value="TreeGrafter"/>
</dbReference>
<evidence type="ECO:0000259" key="2">
    <source>
        <dbReference type="PROSITE" id="PS50888"/>
    </source>
</evidence>
<dbReference type="InterPro" id="IPR011598">
    <property type="entry name" value="bHLH_dom"/>
</dbReference>
<organism evidence="3 4">
    <name type="scientific">Galendromus occidentalis</name>
    <name type="common">western predatory mite</name>
    <dbReference type="NCBI Taxonomy" id="34638"/>
    <lineage>
        <taxon>Eukaryota</taxon>
        <taxon>Metazoa</taxon>
        <taxon>Ecdysozoa</taxon>
        <taxon>Arthropoda</taxon>
        <taxon>Chelicerata</taxon>
        <taxon>Arachnida</taxon>
        <taxon>Acari</taxon>
        <taxon>Parasitiformes</taxon>
        <taxon>Mesostigmata</taxon>
        <taxon>Gamasina</taxon>
        <taxon>Phytoseioidea</taxon>
        <taxon>Phytoseiidae</taxon>
        <taxon>Typhlodrominae</taxon>
        <taxon>Galendromus</taxon>
    </lineage>
</organism>
<feature type="region of interest" description="Disordered" evidence="1">
    <location>
        <begin position="1"/>
        <end position="119"/>
    </location>
</feature>
<dbReference type="Proteomes" id="UP000694867">
    <property type="component" value="Unplaced"/>
</dbReference>
<sequence>MVRSRSDEMQSEDPLNADWPNEAEQPSLSQILAQLEEHHGPPDKMKDTSACSEAGSSEAENPPAKRQLLSEGEDGDSSSSQQSGSQYNSRCGTGKRPVANANQNPASQNSLRRRRTTLSARERNLRRLESNERERMRMHSLNDAFQALREVIPHVAMERKLSKIETLTLAKNYIMALTNVICDIRGDERPYQFCEAETSIDSSGYNGLNVVGMCRAQDPVPEASQMISLPPVNTLQPLNGPSPDLLGFTASRKDILPVEDVCGSMTNTPLSQCDGLSDEAVVGPNQLEW</sequence>
<dbReference type="GO" id="GO:0045944">
    <property type="term" value="P:positive regulation of transcription by RNA polymerase II"/>
    <property type="evidence" value="ECO:0007669"/>
    <property type="project" value="TreeGrafter"/>
</dbReference>